<dbReference type="Proteomes" id="UP001320899">
    <property type="component" value="Unassembled WGS sequence"/>
</dbReference>
<accession>A0ABT3ARZ1</accession>
<sequence length="170" mass="19058">MKRYYDGDRILEDVSQALEEALRKHSVELYSLLGVTTVLEIIASPMKMHISGIAGHEMGMRGVEAYFASTIPRRVALLQSPHSETVNPMMESISVALSRAKEPVADADLFPAAMRVFLKKPRLSAKTIEDEHASYFPAFVSAREYLTEGKIISQTEAGDAWRLNELWEMV</sequence>
<keyword evidence="2" id="KW-1185">Reference proteome</keyword>
<evidence type="ECO:0000313" key="1">
    <source>
        <dbReference type="EMBL" id="MCV2891423.1"/>
    </source>
</evidence>
<dbReference type="EMBL" id="JAOWLB010000045">
    <property type="protein sequence ID" value="MCV2891423.1"/>
    <property type="molecule type" value="Genomic_DNA"/>
</dbReference>
<dbReference type="RefSeq" id="WP_263831011.1">
    <property type="nucleotide sequence ID" value="NZ_JAOWLB010000045.1"/>
</dbReference>
<organism evidence="1 2">
    <name type="scientific">Ruegeria aquimaris</name>
    <dbReference type="NCBI Taxonomy" id="2984333"/>
    <lineage>
        <taxon>Bacteria</taxon>
        <taxon>Pseudomonadati</taxon>
        <taxon>Pseudomonadota</taxon>
        <taxon>Alphaproteobacteria</taxon>
        <taxon>Rhodobacterales</taxon>
        <taxon>Roseobacteraceae</taxon>
        <taxon>Ruegeria</taxon>
    </lineage>
</organism>
<comment type="caution">
    <text evidence="1">The sequence shown here is derived from an EMBL/GenBank/DDBJ whole genome shotgun (WGS) entry which is preliminary data.</text>
</comment>
<protein>
    <submittedName>
        <fullName evidence="1">Uncharacterized protein</fullName>
    </submittedName>
</protein>
<gene>
    <name evidence="1" type="ORF">OE747_24215</name>
</gene>
<evidence type="ECO:0000313" key="2">
    <source>
        <dbReference type="Proteomes" id="UP001320899"/>
    </source>
</evidence>
<proteinExistence type="predicted"/>
<reference evidence="1 2" key="1">
    <citation type="submission" date="2022-10" db="EMBL/GenBank/DDBJ databases">
        <title>Ruegeria sp. nov., isolated from ocean surface sediments.</title>
        <authorList>
            <person name="He W."/>
            <person name="Xue H.-P."/>
            <person name="Zhang D.-F."/>
        </authorList>
    </citation>
    <scope>NUCLEOTIDE SEQUENCE [LARGE SCALE GENOMIC DNA]</scope>
    <source>
        <strain evidence="1 2">XHP0148</strain>
    </source>
</reference>
<name>A0ABT3ARZ1_9RHOB</name>